<comment type="caution">
    <text evidence="2">The sequence shown here is derived from an EMBL/GenBank/DDBJ whole genome shotgun (WGS) entry which is preliminary data.</text>
</comment>
<keyword evidence="3" id="KW-1185">Reference proteome</keyword>
<feature type="region of interest" description="Disordered" evidence="1">
    <location>
        <begin position="491"/>
        <end position="511"/>
    </location>
</feature>
<proteinExistence type="predicted"/>
<feature type="region of interest" description="Disordered" evidence="1">
    <location>
        <begin position="44"/>
        <end position="64"/>
    </location>
</feature>
<dbReference type="RefSeq" id="WP_203698064.1">
    <property type="nucleotide sequence ID" value="NZ_BAAALC010000003.1"/>
</dbReference>
<sequence>MTYPAVALGYRLEVAPSADPAADPGTWSWTDITNDLAIGVPITHKRGTEDEQGDTSSESAFTFRNPARRWSTDNPLSDMWPGWKVDCPIRCSLSLDGGGSWSELFTQFASEITDTWGGTSGRLPRTAVRADGIFRRLGRGDSERSAMYRTMAGYATGDIAPWAYWPMEDGADATRFAAATPGVPSMVLGGDITLATRDTIVGSRPLPVWQAGSNARGTVPTYTSTGTWTVQAMVVPPEDLVAQNQAVTVFRAEMRGGTYGSVSVAITPGEQLALVTRDTAGNVVDSWFEVFPSGTVFGLPVSVVVQAVDDPGGVADSWAAALIGADGTVLASISELSGGNDHGRISAVLPNGTFALAADTVIGHVGVWIDPAFTLGTDDVSNARAIGGWAGEMAHERIARLLREQRIASDITATVSTLMGPQEPGRVMDLLLEASDADHGLLDDSRGAVAYRALSEMYGQTPALTIDADAYELGFPLRPITDDQKLVNKSTVTRRGGSSGTVDRTNGAAPRLGDDPELNLYDDSQPIHHAGWYVNLGTVKGKRVPKITVNFLAAPQLAAAFLALRLGDRVQVVNAPQELAHSGVLDLIWVGWNTATRTRTAFTATANCAPYAPYDIAIYGTDANQRGRYGAGYSTLASAVDETATTLRVRPDRDVWATSGILPGLFPGGGGAGIDIDVGGLTYNATDILGPAFVAAGTAAHADNAAVSPGLPAGAQAGDLLVIWAAIRSSGVGTVGTPAGYTTLLASGNTRLCVRAHSGSEVAPTVTPSGGSAGDTVSAQMAAFRRIDTGRGTLGFLNFASQLNSSGQDIPLPEMLVSNLGAQVWLYLGWKQDDWTSVAPPSGATEIDEPDSTTGSDQGLTWAYRILQRPVRAKPASFVVTGGGAAISRGILVSFAGLYEMTVTRLPEDKAQAADEQVTVTDTGRAGL</sequence>
<accession>A0A8J3PBA4</accession>
<evidence type="ECO:0000256" key="1">
    <source>
        <dbReference type="SAM" id="MobiDB-lite"/>
    </source>
</evidence>
<dbReference type="EMBL" id="BONI01000082">
    <property type="protein sequence ID" value="GIG10218.1"/>
    <property type="molecule type" value="Genomic_DNA"/>
</dbReference>
<dbReference type="Proteomes" id="UP000630887">
    <property type="component" value="Unassembled WGS sequence"/>
</dbReference>
<organism evidence="2 3">
    <name type="scientific">Catellatospora coxensis</name>
    <dbReference type="NCBI Taxonomy" id="310354"/>
    <lineage>
        <taxon>Bacteria</taxon>
        <taxon>Bacillati</taxon>
        <taxon>Actinomycetota</taxon>
        <taxon>Actinomycetes</taxon>
        <taxon>Micromonosporales</taxon>
        <taxon>Micromonosporaceae</taxon>
        <taxon>Catellatospora</taxon>
    </lineage>
</organism>
<protein>
    <submittedName>
        <fullName evidence="2">Uncharacterized protein</fullName>
    </submittedName>
</protein>
<evidence type="ECO:0000313" key="2">
    <source>
        <dbReference type="EMBL" id="GIG10218.1"/>
    </source>
</evidence>
<name>A0A8J3PBA4_9ACTN</name>
<dbReference type="AlphaFoldDB" id="A0A8J3PBA4"/>
<evidence type="ECO:0000313" key="3">
    <source>
        <dbReference type="Proteomes" id="UP000630887"/>
    </source>
</evidence>
<gene>
    <name evidence="2" type="ORF">Cco03nite_69180</name>
</gene>
<reference evidence="2 3" key="1">
    <citation type="submission" date="2021-01" db="EMBL/GenBank/DDBJ databases">
        <title>Whole genome shotgun sequence of Catellatospora coxensis NBRC 107359.</title>
        <authorList>
            <person name="Komaki H."/>
            <person name="Tamura T."/>
        </authorList>
    </citation>
    <scope>NUCLEOTIDE SEQUENCE [LARGE SCALE GENOMIC DNA]</scope>
    <source>
        <strain evidence="2 3">NBRC 107359</strain>
    </source>
</reference>